<dbReference type="HOGENOM" id="CLU_1906491_0_0_1"/>
<accession>A0A0D2D4T7</accession>
<keyword evidence="4" id="KW-1185">Reference proteome</keyword>
<evidence type="ECO:0000256" key="1">
    <source>
        <dbReference type="SAM" id="MobiDB-lite"/>
    </source>
</evidence>
<evidence type="ECO:0000313" key="3">
    <source>
        <dbReference type="EMBL" id="KIW72561.1"/>
    </source>
</evidence>
<keyword evidence="2" id="KW-0812">Transmembrane</keyword>
<protein>
    <submittedName>
        <fullName evidence="3">Uncharacterized protein</fullName>
    </submittedName>
</protein>
<dbReference type="EMBL" id="KN846956">
    <property type="protein sequence ID" value="KIW72561.1"/>
    <property type="molecule type" value="Genomic_DNA"/>
</dbReference>
<name>A0A0D2D4T7_9EURO</name>
<dbReference type="AlphaFoldDB" id="A0A0D2D4T7"/>
<dbReference type="EMBL" id="KN846956">
    <property type="protein sequence ID" value="KIW72560.1"/>
    <property type="molecule type" value="Genomic_DNA"/>
</dbReference>
<evidence type="ECO:0000256" key="2">
    <source>
        <dbReference type="SAM" id="Phobius"/>
    </source>
</evidence>
<sequence length="133" mass="14692">MCCPQQVKRYTPKGEWAFGSSSSSATPHSPSPRRLPDLRHVFLQPPAHIRPTGMPSSKFGSSNRKSAHETLVDVGPNLHCARLNLSLSIRDFWPWFFHSAAPSSLGFTAVAGMLMAAKPTKFHRALIRDPNLT</sequence>
<feature type="region of interest" description="Disordered" evidence="1">
    <location>
        <begin position="17"/>
        <end position="36"/>
    </location>
</feature>
<evidence type="ECO:0000313" key="4">
    <source>
        <dbReference type="Proteomes" id="UP000054266"/>
    </source>
</evidence>
<gene>
    <name evidence="3" type="ORF">PV04_00743</name>
</gene>
<keyword evidence="2" id="KW-0472">Membrane</keyword>
<dbReference type="Proteomes" id="UP000054266">
    <property type="component" value="Unassembled WGS sequence"/>
</dbReference>
<organism evidence="3 4">
    <name type="scientific">Phialophora macrospora</name>
    <dbReference type="NCBI Taxonomy" id="1851006"/>
    <lineage>
        <taxon>Eukaryota</taxon>
        <taxon>Fungi</taxon>
        <taxon>Dikarya</taxon>
        <taxon>Ascomycota</taxon>
        <taxon>Pezizomycotina</taxon>
        <taxon>Eurotiomycetes</taxon>
        <taxon>Chaetothyriomycetidae</taxon>
        <taxon>Chaetothyriales</taxon>
        <taxon>Herpotrichiellaceae</taxon>
        <taxon>Phialophora</taxon>
    </lineage>
</organism>
<feature type="transmembrane region" description="Helical" evidence="2">
    <location>
        <begin position="95"/>
        <end position="117"/>
    </location>
</feature>
<proteinExistence type="predicted"/>
<reference evidence="3 4" key="1">
    <citation type="submission" date="2015-01" db="EMBL/GenBank/DDBJ databases">
        <title>The Genome Sequence of Capronia semiimmersa CBS27337.</title>
        <authorList>
            <consortium name="The Broad Institute Genomics Platform"/>
            <person name="Cuomo C."/>
            <person name="de Hoog S."/>
            <person name="Gorbushina A."/>
            <person name="Stielow B."/>
            <person name="Teixiera M."/>
            <person name="Abouelleil A."/>
            <person name="Chapman S.B."/>
            <person name="Priest M."/>
            <person name="Young S.K."/>
            <person name="Wortman J."/>
            <person name="Nusbaum C."/>
            <person name="Birren B."/>
        </authorList>
    </citation>
    <scope>NUCLEOTIDE SEQUENCE [LARGE SCALE GENOMIC DNA]</scope>
    <source>
        <strain evidence="3 4">CBS 27337</strain>
    </source>
</reference>
<keyword evidence="2" id="KW-1133">Transmembrane helix</keyword>